<gene>
    <name evidence="2" type="ORF">GGE31_005567</name>
    <name evidence="1" type="ORF">GGE33_005508</name>
    <name evidence="3" type="ORF">GGE35_005508</name>
</gene>
<name>A0A7W6V482_9HYPH</name>
<dbReference type="EMBL" id="JACIHM010000019">
    <property type="protein sequence ID" value="MBB4449651.1"/>
    <property type="molecule type" value="Genomic_DNA"/>
</dbReference>
<keyword evidence="5" id="KW-1185">Reference proteome</keyword>
<dbReference type="Proteomes" id="UP000524535">
    <property type="component" value="Unassembled WGS sequence"/>
</dbReference>
<dbReference type="EMBL" id="JACIGW010000016">
    <property type="protein sequence ID" value="MBB4351725.1"/>
    <property type="molecule type" value="Genomic_DNA"/>
</dbReference>
<dbReference type="Proteomes" id="UP000520770">
    <property type="component" value="Unassembled WGS sequence"/>
</dbReference>
<evidence type="ECO:0000313" key="3">
    <source>
        <dbReference type="EMBL" id="MBB4449651.1"/>
    </source>
</evidence>
<evidence type="ECO:0000313" key="2">
    <source>
        <dbReference type="EMBL" id="MBB4415019.1"/>
    </source>
</evidence>
<evidence type="ECO:0000313" key="6">
    <source>
        <dbReference type="Proteomes" id="UP000576087"/>
    </source>
</evidence>
<proteinExistence type="predicted"/>
<evidence type="ECO:0000313" key="4">
    <source>
        <dbReference type="Proteomes" id="UP000520770"/>
    </source>
</evidence>
<dbReference type="AlphaFoldDB" id="A0A7W6V482"/>
<organism evidence="3 6">
    <name type="scientific">Aliirhizobium cellulosilyticum</name>
    <dbReference type="NCBI Taxonomy" id="393664"/>
    <lineage>
        <taxon>Bacteria</taxon>
        <taxon>Pseudomonadati</taxon>
        <taxon>Pseudomonadota</taxon>
        <taxon>Alphaproteobacteria</taxon>
        <taxon>Hyphomicrobiales</taxon>
        <taxon>Rhizobiaceae</taxon>
        <taxon>Aliirhizobium</taxon>
    </lineage>
</organism>
<reference evidence="4 5" key="1">
    <citation type="submission" date="2020-08" db="EMBL/GenBank/DDBJ databases">
        <title>Genomic Encyclopedia of Type Strains, Phase IV (KMG-V): Genome sequencing to study the core and pangenomes of soil and plant-associated prokaryotes.</title>
        <authorList>
            <person name="Whitman W."/>
        </authorList>
    </citation>
    <scope>NUCLEOTIDE SEQUENCE [LARGE SCALE GENOMIC DNA]</scope>
    <source>
        <strain evidence="2 5">SEMIA 444</strain>
        <strain evidence="1 4">SEMIA 448</strain>
        <strain evidence="3 6">SEMIA 452</strain>
    </source>
</reference>
<accession>A0A7W6V482</accession>
<comment type="caution">
    <text evidence="3">The sequence shown here is derived from an EMBL/GenBank/DDBJ whole genome shotgun (WGS) entry which is preliminary data.</text>
</comment>
<sequence length="50" mass="5641">MSYQEKVDFGEPLKLDHRACISFDLLIAPNDVPQDMLAYPRALAFINVCA</sequence>
<evidence type="ECO:0000313" key="5">
    <source>
        <dbReference type="Proteomes" id="UP000524535"/>
    </source>
</evidence>
<dbReference type="EMBL" id="JACIGY010000019">
    <property type="protein sequence ID" value="MBB4415019.1"/>
    <property type="molecule type" value="Genomic_DNA"/>
</dbReference>
<evidence type="ECO:0000313" key="1">
    <source>
        <dbReference type="EMBL" id="MBB4351725.1"/>
    </source>
</evidence>
<protein>
    <submittedName>
        <fullName evidence="3">Uncharacterized protein</fullName>
    </submittedName>
</protein>
<dbReference type="Proteomes" id="UP000576087">
    <property type="component" value="Unassembled WGS sequence"/>
</dbReference>